<evidence type="ECO:0000256" key="7">
    <source>
        <dbReference type="RuleBase" id="RU004417"/>
    </source>
</evidence>
<dbReference type="PROSITE" id="PS00074">
    <property type="entry name" value="GLFV_DEHYDROGENASE"/>
    <property type="match status" value="1"/>
</dbReference>
<evidence type="ECO:0000256" key="2">
    <source>
        <dbReference type="ARBA" id="ARBA00023002"/>
    </source>
</evidence>
<evidence type="ECO:0000256" key="4">
    <source>
        <dbReference type="PIRSR" id="PIRSR000185-1"/>
    </source>
</evidence>
<dbReference type="InterPro" id="IPR006095">
    <property type="entry name" value="Glu/Leu/Phe/Val/Trp_DH"/>
</dbReference>
<proteinExistence type="inferred from homology"/>
<protein>
    <recommendedName>
        <fullName evidence="3">Glutamate dehydrogenase</fullName>
    </recommendedName>
</protein>
<dbReference type="InterPro" id="IPR046346">
    <property type="entry name" value="Aminoacid_DH-like_N_sf"/>
</dbReference>
<evidence type="ECO:0000256" key="1">
    <source>
        <dbReference type="ARBA" id="ARBA00006382"/>
    </source>
</evidence>
<keyword evidence="2 3" id="KW-0560">Oxidoreductase</keyword>
<dbReference type="AlphaFoldDB" id="A0A975NBN8"/>
<dbReference type="InterPro" id="IPR033922">
    <property type="entry name" value="NAD_bind_Glu_DH"/>
</dbReference>
<dbReference type="Pfam" id="PF00208">
    <property type="entry name" value="ELFV_dehydrog"/>
    <property type="match status" value="1"/>
</dbReference>
<evidence type="ECO:0000259" key="8">
    <source>
        <dbReference type="SMART" id="SM00839"/>
    </source>
</evidence>
<keyword evidence="5" id="KW-0520">NAD</keyword>
<evidence type="ECO:0000313" key="9">
    <source>
        <dbReference type="EMBL" id="QWG11860.1"/>
    </source>
</evidence>
<feature type="binding site" evidence="5">
    <location>
        <position position="95"/>
    </location>
    <ligand>
        <name>substrate</name>
    </ligand>
</feature>
<gene>
    <name evidence="9" type="ORF">KMZ29_19310</name>
</gene>
<reference evidence="9" key="1">
    <citation type="submission" date="2021-06" db="EMBL/GenBank/DDBJ databases">
        <title>Bradyrhizobium sp. S2-20-1 Genome sequencing.</title>
        <authorList>
            <person name="Jin L."/>
        </authorList>
    </citation>
    <scope>NUCLEOTIDE SEQUENCE</scope>
    <source>
        <strain evidence="9">S2-20-1</strain>
    </source>
</reference>
<dbReference type="SUPFAM" id="SSF51735">
    <property type="entry name" value="NAD(P)-binding Rossmann-fold domains"/>
    <property type="match status" value="1"/>
</dbReference>
<dbReference type="Gene3D" id="3.40.50.720">
    <property type="entry name" value="NAD(P)-binding Rossmann-like Domain"/>
    <property type="match status" value="1"/>
</dbReference>
<dbReference type="CDD" id="cd01076">
    <property type="entry name" value="NAD_bind_1_Glu_DH"/>
    <property type="match status" value="1"/>
</dbReference>
<feature type="binding site" evidence="5">
    <location>
        <position position="222"/>
    </location>
    <ligand>
        <name>NAD(+)</name>
        <dbReference type="ChEBI" id="CHEBI:57540"/>
    </ligand>
</feature>
<evidence type="ECO:0000256" key="6">
    <source>
        <dbReference type="PIRSR" id="PIRSR000185-3"/>
    </source>
</evidence>
<dbReference type="Pfam" id="PF02812">
    <property type="entry name" value="ELFV_dehydrog_N"/>
    <property type="match status" value="1"/>
</dbReference>
<feature type="active site" description="Proton donor" evidence="4">
    <location>
        <position position="107"/>
    </location>
</feature>
<feature type="binding site" evidence="5">
    <location>
        <position position="191"/>
    </location>
    <ligand>
        <name>NAD(+)</name>
        <dbReference type="ChEBI" id="CHEBI:57540"/>
    </ligand>
</feature>
<dbReference type="GO" id="GO:0000166">
    <property type="term" value="F:nucleotide binding"/>
    <property type="evidence" value="ECO:0007669"/>
    <property type="project" value="UniProtKB-KW"/>
</dbReference>
<dbReference type="EMBL" id="CP076134">
    <property type="protein sequence ID" value="QWG11860.1"/>
    <property type="molecule type" value="Genomic_DNA"/>
</dbReference>
<feature type="site" description="Important for catalysis" evidence="6">
    <location>
        <position position="147"/>
    </location>
</feature>
<dbReference type="Gene3D" id="3.40.50.10860">
    <property type="entry name" value="Leucine Dehydrogenase, chain A, domain 1"/>
    <property type="match status" value="1"/>
</dbReference>
<feature type="binding site" evidence="5">
    <location>
        <position position="352"/>
    </location>
    <ligand>
        <name>substrate</name>
    </ligand>
</feature>
<dbReference type="SUPFAM" id="SSF53223">
    <property type="entry name" value="Aminoacid dehydrogenase-like, N-terminal domain"/>
    <property type="match status" value="1"/>
</dbReference>
<dbReference type="RefSeq" id="WP_215620716.1">
    <property type="nucleotide sequence ID" value="NZ_CP076134.1"/>
</dbReference>
<sequence>MSVYSGPVFDMAAEQFGVIANHLSIPFDERDRLLLPKRAVIISCPIHRDDGSITVFEGYRVQHHLTLGPTKGGTRFAPSVDIGEVAALAIWMSWKCALVGLPYGGAKGGVRVDLTTLSKRELEGLSRRYMQEMIPFVGPHTDVMAPDMGTNEQVMAWFMDTYSMYQGRTVTEIVTGKPVSSGGTLGRREATGRGVAHIAKRVLNELSINLGTATAVIQGFGNVGSYAALELHRFGLKVIAVSDHTGALHDPSGLDIPALMRHAGTHGSIAGFSNQLQFDPAQIFALPCDVLVPAAMERVIDAQVAANLKCRVLAEGANGPTTPDADLVLEKRQDEVFVIPDILCNAGGVIVSYFEWVQDLQQLFWEEEEVTRREYQILDRAFDQMVTRARVDKIPHRTAAMAIGVEKVRAGKNIRGLFP</sequence>
<dbReference type="PRINTS" id="PR00082">
    <property type="entry name" value="GLFDHDRGNASE"/>
</dbReference>
<dbReference type="PANTHER" id="PTHR11606">
    <property type="entry name" value="GLUTAMATE DEHYDROGENASE"/>
    <property type="match status" value="1"/>
</dbReference>
<dbReference type="InterPro" id="IPR006097">
    <property type="entry name" value="Glu/Leu/Phe/Val/Trp_DH_dimer"/>
</dbReference>
<dbReference type="PIRSF" id="PIRSF000185">
    <property type="entry name" value="Glu_DH"/>
    <property type="match status" value="1"/>
</dbReference>
<accession>A0A975NBN8</accession>
<organism evidence="9 10">
    <name type="scientific">Bradyrhizobium sediminis</name>
    <dbReference type="NCBI Taxonomy" id="2840469"/>
    <lineage>
        <taxon>Bacteria</taxon>
        <taxon>Pseudomonadati</taxon>
        <taxon>Pseudomonadota</taxon>
        <taxon>Alphaproteobacteria</taxon>
        <taxon>Hyphomicrobiales</taxon>
        <taxon>Nitrobacteraceae</taxon>
        <taxon>Bradyrhizobium</taxon>
    </lineage>
</organism>
<dbReference type="GO" id="GO:0004352">
    <property type="term" value="F:glutamate dehydrogenase (NAD+) activity"/>
    <property type="evidence" value="ECO:0007669"/>
    <property type="project" value="TreeGrafter"/>
</dbReference>
<keyword evidence="5" id="KW-0547">Nucleotide-binding</keyword>
<dbReference type="InterPro" id="IPR014362">
    <property type="entry name" value="Glu_DH"/>
</dbReference>
<dbReference type="PANTHER" id="PTHR11606:SF13">
    <property type="entry name" value="GLUTAMATE DEHYDROGENASE 1, MITOCHONDRIAL"/>
    <property type="match status" value="1"/>
</dbReference>
<feature type="binding site" evidence="5">
    <location>
        <position position="71"/>
    </location>
    <ligand>
        <name>substrate</name>
    </ligand>
</feature>
<dbReference type="Proteomes" id="UP000680839">
    <property type="component" value="Chromosome"/>
</dbReference>
<evidence type="ECO:0000256" key="3">
    <source>
        <dbReference type="PIRNR" id="PIRNR000185"/>
    </source>
</evidence>
<feature type="domain" description="Glutamate/phenylalanine/leucine/valine/L-tryptophan dehydrogenase C-terminal" evidence="8">
    <location>
        <begin position="184"/>
        <end position="416"/>
    </location>
</feature>
<dbReference type="InterPro" id="IPR036291">
    <property type="entry name" value="NAD(P)-bd_dom_sf"/>
</dbReference>
<dbReference type="SMART" id="SM00839">
    <property type="entry name" value="ELFV_dehydrog"/>
    <property type="match status" value="1"/>
</dbReference>
<evidence type="ECO:0000256" key="5">
    <source>
        <dbReference type="PIRSR" id="PIRSR000185-2"/>
    </source>
</evidence>
<name>A0A975NBN8_9BRAD</name>
<comment type="similarity">
    <text evidence="1 3 7">Belongs to the Glu/Leu/Phe/Val dehydrogenases family.</text>
</comment>
<dbReference type="GO" id="GO:0006538">
    <property type="term" value="P:L-glutamate catabolic process"/>
    <property type="evidence" value="ECO:0007669"/>
    <property type="project" value="TreeGrafter"/>
</dbReference>
<evidence type="ECO:0000313" key="10">
    <source>
        <dbReference type="Proteomes" id="UP000680839"/>
    </source>
</evidence>
<dbReference type="InterPro" id="IPR033524">
    <property type="entry name" value="Glu/Leu/Phe/Val_DH_AS"/>
</dbReference>
<dbReference type="InterPro" id="IPR006096">
    <property type="entry name" value="Glu/Leu/Phe/Val/Trp_DH_C"/>
</dbReference>